<name>A0A0B2SRX0_GLYSO</name>
<gene>
    <name evidence="1" type="ORF">glysoja_047985</name>
</gene>
<dbReference type="Proteomes" id="UP000053555">
    <property type="component" value="Unassembled WGS sequence"/>
</dbReference>
<evidence type="ECO:0000313" key="1">
    <source>
        <dbReference type="EMBL" id="KHN47635.1"/>
    </source>
</evidence>
<sequence>MSNAVSFTLPSLNNPQLNALNSPNKARLRLGLRSRVVASCIERKRFLGTRFRPIGSDRIRLLPCRRSHWGCMIRRWTRTRAGLGSWRGCQARAAAKRCVAGWVGFGLVFGGCGDGRAGNVGADDAQRCMRMRSQHWRWCRYSCGPASCLLPGGTFCSLFLFNLQNIFREKRKRVAGRGFDPH</sequence>
<protein>
    <submittedName>
        <fullName evidence="1">Glutamate synthase [NADH], amyloplastic</fullName>
    </submittedName>
</protein>
<proteinExistence type="predicted"/>
<dbReference type="AlphaFoldDB" id="A0A0B2SRX0"/>
<reference evidence="1" key="1">
    <citation type="submission" date="2014-07" db="EMBL/GenBank/DDBJ databases">
        <title>Identification of a novel salt tolerance gene in wild soybean by whole-genome sequencing.</title>
        <authorList>
            <person name="Lam H.-M."/>
            <person name="Qi X."/>
            <person name="Li M.-W."/>
            <person name="Liu X."/>
            <person name="Xie M."/>
            <person name="Ni M."/>
            <person name="Xu X."/>
        </authorList>
    </citation>
    <scope>NUCLEOTIDE SEQUENCE [LARGE SCALE GENOMIC DNA]</scope>
    <source>
        <tissue evidence="1">Root</tissue>
    </source>
</reference>
<accession>A0A0B2SRX0</accession>
<dbReference type="EMBL" id="KN640428">
    <property type="protein sequence ID" value="KHN47635.1"/>
    <property type="molecule type" value="Genomic_DNA"/>
</dbReference>
<organism evidence="1">
    <name type="scientific">Glycine soja</name>
    <name type="common">Wild soybean</name>
    <dbReference type="NCBI Taxonomy" id="3848"/>
    <lineage>
        <taxon>Eukaryota</taxon>
        <taxon>Viridiplantae</taxon>
        <taxon>Streptophyta</taxon>
        <taxon>Embryophyta</taxon>
        <taxon>Tracheophyta</taxon>
        <taxon>Spermatophyta</taxon>
        <taxon>Magnoliopsida</taxon>
        <taxon>eudicotyledons</taxon>
        <taxon>Gunneridae</taxon>
        <taxon>Pentapetalae</taxon>
        <taxon>rosids</taxon>
        <taxon>fabids</taxon>
        <taxon>Fabales</taxon>
        <taxon>Fabaceae</taxon>
        <taxon>Papilionoideae</taxon>
        <taxon>50 kb inversion clade</taxon>
        <taxon>NPAAA clade</taxon>
        <taxon>indigoferoid/millettioid clade</taxon>
        <taxon>Phaseoleae</taxon>
        <taxon>Glycine</taxon>
        <taxon>Glycine subgen. Soja</taxon>
    </lineage>
</organism>